<evidence type="ECO:0000256" key="2">
    <source>
        <dbReference type="ARBA" id="ARBA00022448"/>
    </source>
</evidence>
<dbReference type="Gene3D" id="2.40.30.170">
    <property type="match status" value="1"/>
</dbReference>
<dbReference type="Proteomes" id="UP000276254">
    <property type="component" value="Chromosome"/>
</dbReference>
<dbReference type="InterPro" id="IPR058625">
    <property type="entry name" value="MdtA-like_BSH"/>
</dbReference>
<dbReference type="InterPro" id="IPR058649">
    <property type="entry name" value="CzcB_C"/>
</dbReference>
<gene>
    <name evidence="6" type="ORF">D3Y57_19360</name>
</gene>
<keyword evidence="2" id="KW-0813">Transport</keyword>
<dbReference type="GO" id="GO:0046914">
    <property type="term" value="F:transition metal ion binding"/>
    <property type="evidence" value="ECO:0007669"/>
    <property type="project" value="TreeGrafter"/>
</dbReference>
<dbReference type="EMBL" id="CP032829">
    <property type="protein sequence ID" value="AYJ88140.1"/>
    <property type="molecule type" value="Genomic_DNA"/>
</dbReference>
<dbReference type="Pfam" id="PF25975">
    <property type="entry name" value="CzcB_C"/>
    <property type="match status" value="1"/>
</dbReference>
<accession>A0A494TFN5</accession>
<evidence type="ECO:0000313" key="7">
    <source>
        <dbReference type="Proteomes" id="UP000276254"/>
    </source>
</evidence>
<dbReference type="GO" id="GO:0022857">
    <property type="term" value="F:transmembrane transporter activity"/>
    <property type="evidence" value="ECO:0007669"/>
    <property type="project" value="InterPro"/>
</dbReference>
<protein>
    <submittedName>
        <fullName evidence="6">Efflux RND transporter periplasmic adaptor subunit</fullName>
    </submittedName>
</protein>
<dbReference type="Gene3D" id="1.10.287.470">
    <property type="entry name" value="Helix hairpin bin"/>
    <property type="match status" value="1"/>
</dbReference>
<evidence type="ECO:0000256" key="1">
    <source>
        <dbReference type="ARBA" id="ARBA00009477"/>
    </source>
</evidence>
<reference evidence="6 7" key="1">
    <citation type="submission" date="2018-09" db="EMBL/GenBank/DDBJ databases">
        <title>Sphingomonas peninsula sp. nov., isolated from fildes peninsula, Antarctic soil.</title>
        <authorList>
            <person name="Yingchao G."/>
        </authorList>
    </citation>
    <scope>NUCLEOTIDE SEQUENCE [LARGE SCALE GENOMIC DNA]</scope>
    <source>
        <strain evidence="6 7">YZ-8</strain>
    </source>
</reference>
<organism evidence="6 7">
    <name type="scientific">Sphingomonas paeninsulae</name>
    <dbReference type="NCBI Taxonomy" id="2319844"/>
    <lineage>
        <taxon>Bacteria</taxon>
        <taxon>Pseudomonadati</taxon>
        <taxon>Pseudomonadota</taxon>
        <taxon>Alphaproteobacteria</taxon>
        <taxon>Sphingomonadales</taxon>
        <taxon>Sphingomonadaceae</taxon>
        <taxon>Sphingomonas</taxon>
    </lineage>
</organism>
<comment type="similarity">
    <text evidence="1">Belongs to the membrane fusion protein (MFP) (TC 8.A.1) family.</text>
</comment>
<feature type="domain" description="Multidrug resistance protein MdtA-like barrel-sandwich hybrid" evidence="3">
    <location>
        <begin position="99"/>
        <end position="258"/>
    </location>
</feature>
<dbReference type="Gene3D" id="2.40.420.20">
    <property type="match status" value="1"/>
</dbReference>
<dbReference type="GO" id="GO:0030288">
    <property type="term" value="C:outer membrane-bounded periplasmic space"/>
    <property type="evidence" value="ECO:0007669"/>
    <property type="project" value="TreeGrafter"/>
</dbReference>
<sequence length="414" mass="43542">MPLPSAKALPRRTQIRVLFLGFAAILLIWLLVTLFSWLTAAKPVVVPSLPPGSFKPTPEQLKTLQIEPAQSGDASAIVTATGQIAVDDDHSTPVILPYSGQVTQVLVEAGAHVRRGQPLLMIKTSDFVDARNGLFSAVAQNTAARSQLRIAQENAVRQAEIYKTAGGALKDYRQAQNDLVTAQSALRSSESAVGAARDKLVILGKTDDEIQRLENAGEVSGIHAETTLHAPVDGTVASRAVSVGQYVSAGGATPVMIVADLTHVWLVAQLAESESAQVHVGDTVEVATPAYPGRVFHAVIDNIAAGLDPVTHRLPVRASVANADLALKPQMFANFTIRHAASGGSVISVPASAIIHEGDESRIWLAMPGGLLKTRAVTIGDSRDGRVVILSGLRAGERLVTAGAIFVNEASMGE</sequence>
<dbReference type="Pfam" id="PF25917">
    <property type="entry name" value="BSH_RND"/>
    <property type="match status" value="1"/>
</dbReference>
<evidence type="ECO:0000259" key="5">
    <source>
        <dbReference type="Pfam" id="PF25975"/>
    </source>
</evidence>
<evidence type="ECO:0000259" key="3">
    <source>
        <dbReference type="Pfam" id="PF25917"/>
    </source>
</evidence>
<dbReference type="Gene3D" id="2.40.50.100">
    <property type="match status" value="1"/>
</dbReference>
<dbReference type="SUPFAM" id="SSF111369">
    <property type="entry name" value="HlyD-like secretion proteins"/>
    <property type="match status" value="1"/>
</dbReference>
<dbReference type="NCBIfam" id="TIGR01730">
    <property type="entry name" value="RND_mfp"/>
    <property type="match status" value="1"/>
</dbReference>
<dbReference type="KEGG" id="spha:D3Y57_19360"/>
<dbReference type="GO" id="GO:0060003">
    <property type="term" value="P:copper ion export"/>
    <property type="evidence" value="ECO:0007669"/>
    <property type="project" value="TreeGrafter"/>
</dbReference>
<dbReference type="InterPro" id="IPR051909">
    <property type="entry name" value="MFP_Cation_Efflux"/>
</dbReference>
<feature type="domain" description="CzcB-like C-terminal circularly permuted SH3-like" evidence="5">
    <location>
        <begin position="347"/>
        <end position="404"/>
    </location>
</feature>
<dbReference type="Pfam" id="PF25954">
    <property type="entry name" value="Beta-barrel_RND_2"/>
    <property type="match status" value="1"/>
</dbReference>
<dbReference type="FunFam" id="2.40.30.170:FF:000010">
    <property type="entry name" value="Efflux RND transporter periplasmic adaptor subunit"/>
    <property type="match status" value="1"/>
</dbReference>
<proteinExistence type="inferred from homology"/>
<evidence type="ECO:0000259" key="4">
    <source>
        <dbReference type="Pfam" id="PF25954"/>
    </source>
</evidence>
<dbReference type="InterPro" id="IPR058792">
    <property type="entry name" value="Beta-barrel_RND_2"/>
</dbReference>
<dbReference type="GO" id="GO:0015679">
    <property type="term" value="P:plasma membrane copper ion transport"/>
    <property type="evidence" value="ECO:0007669"/>
    <property type="project" value="TreeGrafter"/>
</dbReference>
<name>A0A494TFN5_SPHPE</name>
<keyword evidence="7" id="KW-1185">Reference proteome</keyword>
<evidence type="ECO:0000313" key="6">
    <source>
        <dbReference type="EMBL" id="AYJ88140.1"/>
    </source>
</evidence>
<feature type="domain" description="CusB-like beta-barrel" evidence="4">
    <location>
        <begin position="264"/>
        <end position="339"/>
    </location>
</feature>
<dbReference type="OrthoDB" id="9806939at2"/>
<dbReference type="InterPro" id="IPR006143">
    <property type="entry name" value="RND_pump_MFP"/>
</dbReference>
<dbReference type="AlphaFoldDB" id="A0A494TFN5"/>
<dbReference type="GO" id="GO:0016020">
    <property type="term" value="C:membrane"/>
    <property type="evidence" value="ECO:0007669"/>
    <property type="project" value="InterPro"/>
</dbReference>
<dbReference type="PANTHER" id="PTHR30097:SF15">
    <property type="entry name" value="CATION EFFLUX SYSTEM PROTEIN CUSB"/>
    <property type="match status" value="1"/>
</dbReference>
<dbReference type="PANTHER" id="PTHR30097">
    <property type="entry name" value="CATION EFFLUX SYSTEM PROTEIN CUSB"/>
    <property type="match status" value="1"/>
</dbReference>